<dbReference type="EMBL" id="SBIQ01001075">
    <property type="protein sequence ID" value="KAF7670555.1"/>
    <property type="molecule type" value="Genomic_DNA"/>
</dbReference>
<evidence type="ECO:0000313" key="1">
    <source>
        <dbReference type="EMBL" id="KAF7670555.1"/>
    </source>
</evidence>
<proteinExistence type="predicted"/>
<dbReference type="Proteomes" id="UP001516464">
    <property type="component" value="Unassembled WGS sequence"/>
</dbReference>
<organism evidence="1 2">
    <name type="scientific">Astathelohania contejeani</name>
    <dbReference type="NCBI Taxonomy" id="164912"/>
    <lineage>
        <taxon>Eukaryota</taxon>
        <taxon>Fungi</taxon>
        <taxon>Fungi incertae sedis</taxon>
        <taxon>Microsporidia</taxon>
        <taxon>Astathelohaniidae</taxon>
        <taxon>Astathelohania</taxon>
    </lineage>
</organism>
<comment type="caution">
    <text evidence="1">The sequence shown here is derived from an EMBL/GenBank/DDBJ whole genome shotgun (WGS) entry which is preliminary data.</text>
</comment>
<dbReference type="PROSITE" id="PS51257">
    <property type="entry name" value="PROKAR_LIPOPROTEIN"/>
    <property type="match status" value="1"/>
</dbReference>
<gene>
    <name evidence="1" type="ORF">TCON_2813</name>
</gene>
<sequence length="111" mass="12651">MKEALRCLSKSVTKRVIVHYGIGMSCGNKLTSYEHNLWTSKYLPLLGHIAAALSKQAIWFLMVKPEIFEIASDHHQPSHGIFPYKLSTKVLPLILIVDEEIIEIEDEEDMT</sequence>
<name>A0ABQ7HUY6_9MICR</name>
<reference evidence="1 2" key="1">
    <citation type="submission" date="2019-01" db="EMBL/GenBank/DDBJ databases">
        <title>Genomes sequencing and comparative genomics of infectious freshwater microsporidia, Cucumispora dikerogammari and Thelohania contejeani.</title>
        <authorList>
            <person name="Cormier A."/>
            <person name="Giraud I."/>
            <person name="Wattier R."/>
            <person name="Teixeira M."/>
            <person name="Grandjean F."/>
            <person name="Rigaud T."/>
            <person name="Cordaux R."/>
        </authorList>
    </citation>
    <scope>NUCLEOTIDE SEQUENCE [LARGE SCALE GENOMIC DNA]</scope>
    <source>
        <strain evidence="1">T1</strain>
        <tissue evidence="1">Spores</tissue>
    </source>
</reference>
<accession>A0ABQ7HUY6</accession>
<keyword evidence="2" id="KW-1185">Reference proteome</keyword>
<evidence type="ECO:0000313" key="2">
    <source>
        <dbReference type="Proteomes" id="UP001516464"/>
    </source>
</evidence>
<protein>
    <submittedName>
        <fullName evidence="1">Uncharacterized protein</fullName>
    </submittedName>
</protein>